<dbReference type="KEGG" id="sinb:SIDU_13785"/>
<evidence type="ECO:0000313" key="1">
    <source>
        <dbReference type="EMBL" id="APL95495.1"/>
    </source>
</evidence>
<dbReference type="EMBL" id="CP013070">
    <property type="protein sequence ID" value="APL95495.1"/>
    <property type="molecule type" value="Genomic_DNA"/>
</dbReference>
<proteinExistence type="predicted"/>
<accession>A0A1L5BRH3</accession>
<sequence length="91" mass="9966">MKALITPARGRPFHLWWEGRVVADTRSSVARRAVMLLNGELDLPTSRANPGGTDSHWTQPGRLMTPDDFLLTVGSLVDRLDGILTVDLVAS</sequence>
<evidence type="ECO:0000313" key="2">
    <source>
        <dbReference type="Proteomes" id="UP000004550"/>
    </source>
</evidence>
<reference evidence="1 2" key="1">
    <citation type="journal article" date="2012" name="J. Bacteriol.">
        <title>Genome sequence of Sphingobium indicum B90A, a hexachlorocyclohexane-degrading bacterium.</title>
        <authorList>
            <person name="Anand S."/>
            <person name="Sangwan N."/>
            <person name="Lata P."/>
            <person name="Kaur J."/>
            <person name="Dua A."/>
            <person name="Singh A.K."/>
            <person name="Verma M."/>
            <person name="Kaur J."/>
            <person name="Khurana J.P."/>
            <person name="Khurana P."/>
            <person name="Mathur S."/>
            <person name="Lal R."/>
        </authorList>
    </citation>
    <scope>NUCLEOTIDE SEQUENCE [LARGE SCALE GENOMIC DNA]</scope>
    <source>
        <strain evidence="2">DSM 16412 / CCM 7286 / MTCC 6364 / B90A</strain>
    </source>
</reference>
<protein>
    <submittedName>
        <fullName evidence="1">Uncharacterized protein</fullName>
    </submittedName>
</protein>
<dbReference type="Proteomes" id="UP000004550">
    <property type="component" value="Chromosome"/>
</dbReference>
<organism evidence="1 2">
    <name type="scientific">Sphingobium indicum (strain DSM 16412 / CCM 7286 / MTCC 6364 / B90A)</name>
    <dbReference type="NCBI Taxonomy" id="861109"/>
    <lineage>
        <taxon>Bacteria</taxon>
        <taxon>Pseudomonadati</taxon>
        <taxon>Pseudomonadota</taxon>
        <taxon>Alphaproteobacteria</taxon>
        <taxon>Sphingomonadales</taxon>
        <taxon>Sphingomonadaceae</taxon>
        <taxon>Sphingobium</taxon>
    </lineage>
</organism>
<name>A0A1L5BRH3_SPHIB</name>
<dbReference type="AlphaFoldDB" id="A0A1L5BRH3"/>
<gene>
    <name evidence="1" type="ORF">SIDU_13785</name>
</gene>